<accession>A0A9E8MWP1</accession>
<sequence>MPKINRLKGLPNTITQQFFSTTFYYSKGYMADWVFNAASEKNVSELTIDFWNNTITPNELEIKPILSQLPRLKETVHKTLKSQNFESDFIKKGFMVIKMGKTGYRYLYCKTILIDKNGIEHIGKEYTESVYEQNFKVFRTKKKYSESIKDNFKTSNESILERIKNLFR</sequence>
<dbReference type="EMBL" id="CP113088">
    <property type="protein sequence ID" value="WAC03037.1"/>
    <property type="molecule type" value="Genomic_DNA"/>
</dbReference>
<evidence type="ECO:0000313" key="2">
    <source>
        <dbReference type="Proteomes" id="UP001164705"/>
    </source>
</evidence>
<dbReference type="AlphaFoldDB" id="A0A9E8MWP1"/>
<dbReference type="Proteomes" id="UP001164705">
    <property type="component" value="Chromosome"/>
</dbReference>
<organism evidence="1 2">
    <name type="scientific">Lacinutrix neustonica</name>
    <dbReference type="NCBI Taxonomy" id="2980107"/>
    <lineage>
        <taxon>Bacteria</taxon>
        <taxon>Pseudomonadati</taxon>
        <taxon>Bacteroidota</taxon>
        <taxon>Flavobacteriia</taxon>
        <taxon>Flavobacteriales</taxon>
        <taxon>Flavobacteriaceae</taxon>
        <taxon>Lacinutrix</taxon>
    </lineage>
</organism>
<name>A0A9E8MWP1_9FLAO</name>
<evidence type="ECO:0000313" key="1">
    <source>
        <dbReference type="EMBL" id="WAC03037.1"/>
    </source>
</evidence>
<dbReference type="RefSeq" id="WP_267677624.1">
    <property type="nucleotide sequence ID" value="NZ_CP113088.1"/>
</dbReference>
<gene>
    <name evidence="1" type="ORF">N7U66_05255</name>
</gene>
<keyword evidence="2" id="KW-1185">Reference proteome</keyword>
<reference evidence="1" key="1">
    <citation type="submission" date="2022-11" db="EMBL/GenBank/DDBJ databases">
        <title>Lacinutrix neustonica HL-RS19T sp. nov., isolated from the surface microlayer sample of brackish Lake Shihwa.</title>
        <authorList>
            <person name="Choi J.Y."/>
            <person name="Hwang C.Y."/>
        </authorList>
    </citation>
    <scope>NUCLEOTIDE SEQUENCE</scope>
    <source>
        <strain evidence="1">HL-RS19</strain>
    </source>
</reference>
<protein>
    <submittedName>
        <fullName evidence="1">Uncharacterized protein</fullName>
    </submittedName>
</protein>
<proteinExistence type="predicted"/>
<dbReference type="KEGG" id="lnu:N7U66_05255"/>